<evidence type="ECO:0000313" key="4">
    <source>
        <dbReference type="Proteomes" id="UP000253490"/>
    </source>
</evidence>
<dbReference type="AlphaFoldDB" id="A0A366I487"/>
<name>A0A366I487_9FIRM</name>
<feature type="transmembrane region" description="Helical" evidence="1">
    <location>
        <begin position="133"/>
        <end position="153"/>
    </location>
</feature>
<feature type="transmembrane region" description="Helical" evidence="1">
    <location>
        <begin position="6"/>
        <end position="23"/>
    </location>
</feature>
<dbReference type="Pfam" id="PF07670">
    <property type="entry name" value="Gate"/>
    <property type="match status" value="1"/>
</dbReference>
<dbReference type="OrthoDB" id="9782481at2"/>
<organism evidence="3 4">
    <name type="scientific">Alkalibaculum bacchi</name>
    <dbReference type="NCBI Taxonomy" id="645887"/>
    <lineage>
        <taxon>Bacteria</taxon>
        <taxon>Bacillati</taxon>
        <taxon>Bacillota</taxon>
        <taxon>Clostridia</taxon>
        <taxon>Eubacteriales</taxon>
        <taxon>Eubacteriaceae</taxon>
        <taxon>Alkalibaculum</taxon>
    </lineage>
</organism>
<reference evidence="3 4" key="1">
    <citation type="submission" date="2018-06" db="EMBL/GenBank/DDBJ databases">
        <title>Genomic Encyclopedia of Type Strains, Phase IV (KMG-IV): sequencing the most valuable type-strain genomes for metagenomic binning, comparative biology and taxonomic classification.</title>
        <authorList>
            <person name="Goeker M."/>
        </authorList>
    </citation>
    <scope>NUCLEOTIDE SEQUENCE [LARGE SCALE GENOMIC DNA]</scope>
    <source>
        <strain evidence="3 4">DSM 22112</strain>
    </source>
</reference>
<dbReference type="EMBL" id="QNRX01000012">
    <property type="protein sequence ID" value="RBP62081.1"/>
    <property type="molecule type" value="Genomic_DNA"/>
</dbReference>
<feature type="transmembrane region" description="Helical" evidence="1">
    <location>
        <begin position="165"/>
        <end position="187"/>
    </location>
</feature>
<dbReference type="Proteomes" id="UP000253490">
    <property type="component" value="Unassembled WGS sequence"/>
</dbReference>
<comment type="caution">
    <text evidence="3">The sequence shown here is derived from an EMBL/GenBank/DDBJ whole genome shotgun (WGS) entry which is preliminary data.</text>
</comment>
<gene>
    <name evidence="3" type="ORF">DES36_11254</name>
</gene>
<accession>A0A366I487</accession>
<keyword evidence="1" id="KW-0472">Membrane</keyword>
<protein>
    <submittedName>
        <fullName evidence="3">Spore maturation protein A</fullName>
    </submittedName>
</protein>
<feature type="transmembrane region" description="Helical" evidence="1">
    <location>
        <begin position="88"/>
        <end position="112"/>
    </location>
</feature>
<dbReference type="RefSeq" id="WP_113921018.1">
    <property type="nucleotide sequence ID" value="NZ_CALNCS010000163.1"/>
</dbReference>
<feature type="domain" description="Nucleoside transporter/FeoB GTPase Gate" evidence="2">
    <location>
        <begin position="42"/>
        <end position="152"/>
    </location>
</feature>
<proteinExistence type="predicted"/>
<sequence length="201" mass="22014">MINSIWFYMIVVSIIYGLFNGNVKQITEGVIASSVQTVEMCITFIGVWALWLGLMEIVKKSGLIQVLSSMMYPIIKRLFPEVPKDHPALGSIALNFSANMLGLGNAATPFGLKAMKELQELNKDKEVATDAMCMFLVVNTSSIQLIPTTVIALRASLGSMEPTSIIISSLIATTISTIIGVIVALTLRRRSDKRERNKAYA</sequence>
<keyword evidence="4" id="KW-1185">Reference proteome</keyword>
<keyword evidence="1" id="KW-0812">Transmembrane</keyword>
<keyword evidence="1" id="KW-1133">Transmembrane helix</keyword>
<feature type="transmembrane region" description="Helical" evidence="1">
    <location>
        <begin position="30"/>
        <end position="51"/>
    </location>
</feature>
<dbReference type="InterPro" id="IPR011642">
    <property type="entry name" value="Gate_dom"/>
</dbReference>
<evidence type="ECO:0000259" key="2">
    <source>
        <dbReference type="Pfam" id="PF07670"/>
    </source>
</evidence>
<evidence type="ECO:0000313" key="3">
    <source>
        <dbReference type="EMBL" id="RBP62081.1"/>
    </source>
</evidence>
<evidence type="ECO:0000256" key="1">
    <source>
        <dbReference type="SAM" id="Phobius"/>
    </source>
</evidence>